<dbReference type="InterPro" id="IPR003697">
    <property type="entry name" value="Maf-like"/>
</dbReference>
<dbReference type="Pfam" id="PF02545">
    <property type="entry name" value="Maf"/>
    <property type="match status" value="1"/>
</dbReference>
<evidence type="ECO:0000256" key="6">
    <source>
        <dbReference type="ARBA" id="ARBA00053369"/>
    </source>
</evidence>
<keyword evidence="4 9" id="KW-0546">Nucleotide metabolism</keyword>
<evidence type="ECO:0000256" key="1">
    <source>
        <dbReference type="ARBA" id="ARBA00004496"/>
    </source>
</evidence>
<keyword evidence="2 9" id="KW-0963">Cytoplasm</keyword>
<reference evidence="11" key="1">
    <citation type="submission" date="2016-10" db="EMBL/GenBank/DDBJ databases">
        <authorList>
            <person name="Varghese N."/>
            <person name="Submissions S."/>
        </authorList>
    </citation>
    <scope>NUCLEOTIDE SEQUENCE [LARGE SCALE GENOMIC DNA]</scope>
    <source>
        <strain evidence="11">DSM 23317</strain>
    </source>
</reference>
<comment type="catalytic activity">
    <reaction evidence="5 9">
        <text>N(7)-methyl-GTP + H2O = N(7)-methyl-GMP + diphosphate + H(+)</text>
        <dbReference type="Rhea" id="RHEA:58744"/>
        <dbReference type="ChEBI" id="CHEBI:15377"/>
        <dbReference type="ChEBI" id="CHEBI:15378"/>
        <dbReference type="ChEBI" id="CHEBI:33019"/>
        <dbReference type="ChEBI" id="CHEBI:58285"/>
        <dbReference type="ChEBI" id="CHEBI:87133"/>
    </reaction>
</comment>
<dbReference type="AlphaFoldDB" id="A0A1G8NV13"/>
<dbReference type="PANTHER" id="PTHR43213">
    <property type="entry name" value="BIFUNCTIONAL DTTP/UTP PYROPHOSPHATASE/METHYLTRANSFERASE PROTEIN-RELATED"/>
    <property type="match status" value="1"/>
</dbReference>
<dbReference type="GO" id="GO:0005737">
    <property type="term" value="C:cytoplasm"/>
    <property type="evidence" value="ECO:0007669"/>
    <property type="project" value="UniProtKB-SubCell"/>
</dbReference>
<dbReference type="OrthoDB" id="9813694at2"/>
<evidence type="ECO:0000256" key="7">
    <source>
        <dbReference type="ARBA" id="ARBA00060749"/>
    </source>
</evidence>
<keyword evidence="3 9" id="KW-0378">Hydrolase</keyword>
<dbReference type="GO" id="GO:0009117">
    <property type="term" value="P:nucleotide metabolic process"/>
    <property type="evidence" value="ECO:0007669"/>
    <property type="project" value="UniProtKB-KW"/>
</dbReference>
<sequence length="201" mass="22182">MKKPLILGSTSPFRRQILEKLNLPFRCEKPEVDETPLDDETAYQLVMRLAEAKARAAGQSHDDAWVIGSDQVAVIDDEILGKPGTHDNAVEQLQAASGKKVTFYTSLCLLNTDTGESQVDVETFKVYFKNLSLKQIDAYLKAEQPYNCAGSFKSEGLGIALFDRLSGRDPNTLMGLPLIRLTEMLQAEGFDVLRAQADLAS</sequence>
<evidence type="ECO:0000256" key="4">
    <source>
        <dbReference type="ARBA" id="ARBA00023080"/>
    </source>
</evidence>
<organism evidence="10 11">
    <name type="scientific">Ferrimonas sediminum</name>
    <dbReference type="NCBI Taxonomy" id="718193"/>
    <lineage>
        <taxon>Bacteria</taxon>
        <taxon>Pseudomonadati</taxon>
        <taxon>Pseudomonadota</taxon>
        <taxon>Gammaproteobacteria</taxon>
        <taxon>Alteromonadales</taxon>
        <taxon>Ferrimonadaceae</taxon>
        <taxon>Ferrimonas</taxon>
    </lineage>
</organism>
<comment type="function">
    <text evidence="6 9">Nucleoside triphosphate pyrophosphatase that hydrolyzes 7-methyl-GTP (m(7)GTP). May have a dual role in cell division arrest and in preventing the incorporation of modified nucleotides into cellular nucleic acids.</text>
</comment>
<dbReference type="PIRSF" id="PIRSF006305">
    <property type="entry name" value="Maf"/>
    <property type="match status" value="1"/>
</dbReference>
<dbReference type="NCBIfam" id="TIGR00172">
    <property type="entry name" value="maf"/>
    <property type="match status" value="1"/>
</dbReference>
<gene>
    <name evidence="10" type="ORF">SAMN04488540_103243</name>
</gene>
<dbReference type="CDD" id="cd00555">
    <property type="entry name" value="Maf"/>
    <property type="match status" value="1"/>
</dbReference>
<dbReference type="EMBL" id="FNEM01000003">
    <property type="protein sequence ID" value="SDI84015.1"/>
    <property type="molecule type" value="Genomic_DNA"/>
</dbReference>
<dbReference type="GO" id="GO:0047429">
    <property type="term" value="F:nucleoside triphosphate diphosphatase activity"/>
    <property type="evidence" value="ECO:0007669"/>
    <property type="project" value="InterPro"/>
</dbReference>
<protein>
    <recommendedName>
        <fullName evidence="8 9">7-methyl-GTP pyrophosphatase</fullName>
        <shortName evidence="9">m(7)GTP pyrophosphatase</shortName>
        <ecNumber evidence="9">3.6.1.-</ecNumber>
    </recommendedName>
</protein>
<dbReference type="FunFam" id="3.90.950.10:FF:000005">
    <property type="entry name" value="7-methyl-GTP pyrophosphatase"/>
    <property type="match status" value="1"/>
</dbReference>
<evidence type="ECO:0000313" key="10">
    <source>
        <dbReference type="EMBL" id="SDI84015.1"/>
    </source>
</evidence>
<comment type="subcellular location">
    <subcellularLocation>
        <location evidence="1 9">Cytoplasm</location>
    </subcellularLocation>
</comment>
<feature type="active site" description="Proton acceptor" evidence="9">
    <location>
        <position position="70"/>
    </location>
</feature>
<dbReference type="Proteomes" id="UP000199527">
    <property type="component" value="Unassembled WGS sequence"/>
</dbReference>
<feature type="site" description="Important for substrate specificity" evidence="9">
    <location>
        <position position="155"/>
    </location>
</feature>
<name>A0A1G8NV13_9GAMM</name>
<dbReference type="SUPFAM" id="SSF52972">
    <property type="entry name" value="ITPase-like"/>
    <property type="match status" value="1"/>
</dbReference>
<dbReference type="InterPro" id="IPR029001">
    <property type="entry name" value="ITPase-like_fam"/>
</dbReference>
<evidence type="ECO:0000256" key="8">
    <source>
        <dbReference type="ARBA" id="ARBA00068163"/>
    </source>
</evidence>
<dbReference type="Gene3D" id="3.90.950.10">
    <property type="match status" value="1"/>
</dbReference>
<comment type="cofactor">
    <cofactor evidence="9">
        <name>a divalent metal cation</name>
        <dbReference type="ChEBI" id="CHEBI:60240"/>
    </cofactor>
</comment>
<feature type="site" description="Important for substrate specificity" evidence="9">
    <location>
        <position position="71"/>
    </location>
</feature>
<dbReference type="HAMAP" id="MF_00528">
    <property type="entry name" value="Maf"/>
    <property type="match status" value="1"/>
</dbReference>
<dbReference type="RefSeq" id="WP_090363262.1">
    <property type="nucleotide sequence ID" value="NZ_FNEM01000003.1"/>
</dbReference>
<dbReference type="EC" id="3.6.1.-" evidence="9"/>
<dbReference type="PANTHER" id="PTHR43213:SF10">
    <property type="entry name" value="7-METHYL-GTP PYROPHOSPHATASE"/>
    <property type="match status" value="1"/>
</dbReference>
<keyword evidence="11" id="KW-1185">Reference proteome</keyword>
<evidence type="ECO:0000256" key="3">
    <source>
        <dbReference type="ARBA" id="ARBA00022801"/>
    </source>
</evidence>
<evidence type="ECO:0000256" key="2">
    <source>
        <dbReference type="ARBA" id="ARBA00022490"/>
    </source>
</evidence>
<comment type="caution">
    <text evidence="9">Lacks conserved residue(s) required for the propagation of feature annotation.</text>
</comment>
<evidence type="ECO:0000313" key="11">
    <source>
        <dbReference type="Proteomes" id="UP000199527"/>
    </source>
</evidence>
<evidence type="ECO:0000256" key="5">
    <source>
        <dbReference type="ARBA" id="ARBA00050213"/>
    </source>
</evidence>
<comment type="similarity">
    <text evidence="7 9">Belongs to the Maf family. YceF subfamily.</text>
</comment>
<accession>A0A1G8NV13</accession>
<evidence type="ECO:0000256" key="9">
    <source>
        <dbReference type="HAMAP-Rule" id="MF_00528"/>
    </source>
</evidence>
<proteinExistence type="inferred from homology"/>
<feature type="site" description="Important for substrate specificity" evidence="9">
    <location>
        <position position="13"/>
    </location>
</feature>